<feature type="region of interest" description="Disordered" evidence="1">
    <location>
        <begin position="458"/>
        <end position="477"/>
    </location>
</feature>
<dbReference type="Pfam" id="PF04326">
    <property type="entry name" value="SLFN_AlbA_2"/>
    <property type="match status" value="1"/>
</dbReference>
<evidence type="ECO:0000256" key="1">
    <source>
        <dbReference type="SAM" id="MobiDB-lite"/>
    </source>
</evidence>
<dbReference type="Proteomes" id="UP000604381">
    <property type="component" value="Unassembled WGS sequence"/>
</dbReference>
<organism evidence="3 4">
    <name type="scientific">Candidatus Amphirhobacter heronislandensis</name>
    <dbReference type="NCBI Taxonomy" id="1732024"/>
    <lineage>
        <taxon>Bacteria</taxon>
        <taxon>Pseudomonadati</taxon>
        <taxon>Pseudomonadota</taxon>
        <taxon>Gammaproteobacteria</taxon>
        <taxon>Candidatus Tethybacterales</taxon>
        <taxon>Candidatus Tethybacteraceae</taxon>
        <taxon>Candidatus Amphirhobacter</taxon>
    </lineage>
</organism>
<dbReference type="Gene3D" id="3.30.565.60">
    <property type="match status" value="1"/>
</dbReference>
<evidence type="ECO:0000313" key="4">
    <source>
        <dbReference type="Proteomes" id="UP000604381"/>
    </source>
</evidence>
<accession>A0A930UGY2</accession>
<dbReference type="AlphaFoldDB" id="A0A930UGY2"/>
<gene>
    <name evidence="3" type="ORF">ISN26_05330</name>
</gene>
<protein>
    <submittedName>
        <fullName evidence="3">DNA binding domain-containing protein</fullName>
    </submittedName>
</protein>
<reference evidence="3" key="1">
    <citation type="submission" date="2020-10" db="EMBL/GenBank/DDBJ databases">
        <title>An improved Amphimedon queenslandica hologenome assembly reveals how three proteobacterial symbionts can extend the metabolic phenotypic of their marine sponge host.</title>
        <authorList>
            <person name="Degnan B."/>
            <person name="Degnan S."/>
            <person name="Xiang X."/>
        </authorList>
    </citation>
    <scope>NUCLEOTIDE SEQUENCE</scope>
    <source>
        <strain evidence="3">AqS2</strain>
    </source>
</reference>
<evidence type="ECO:0000259" key="2">
    <source>
        <dbReference type="Pfam" id="PF04326"/>
    </source>
</evidence>
<comment type="caution">
    <text evidence="3">The sequence shown here is derived from an EMBL/GenBank/DDBJ whole genome shotgun (WGS) entry which is preliminary data.</text>
</comment>
<feature type="domain" description="Schlafen AlbA-2" evidence="2">
    <location>
        <begin position="20"/>
        <end position="137"/>
    </location>
</feature>
<keyword evidence="4" id="KW-1185">Reference proteome</keyword>
<dbReference type="PANTHER" id="PTHR30595">
    <property type="entry name" value="GLPR-RELATED TRANSCRIPTIONAL REPRESSOR"/>
    <property type="match status" value="1"/>
</dbReference>
<dbReference type="InterPro" id="IPR007421">
    <property type="entry name" value="Schlafen_AlbA_2_dom"/>
</dbReference>
<name>A0A930UGY2_9GAMM</name>
<evidence type="ECO:0000313" key="3">
    <source>
        <dbReference type="EMBL" id="MBF2735483.1"/>
    </source>
</evidence>
<dbReference type="EMBL" id="JADHEI010000033">
    <property type="protein sequence ID" value="MBF2735483.1"/>
    <property type="molecule type" value="Genomic_DNA"/>
</dbReference>
<dbReference type="PANTHER" id="PTHR30595:SF6">
    <property type="entry name" value="SCHLAFEN ALBA-2 DOMAIN-CONTAINING PROTEIN"/>
    <property type="match status" value="1"/>
</dbReference>
<dbReference type="Pfam" id="PF13749">
    <property type="entry name" value="HATPase_c_4"/>
    <property type="match status" value="1"/>
</dbReference>
<dbReference type="InterPro" id="IPR038475">
    <property type="entry name" value="RecG_C_sf"/>
</dbReference>
<dbReference type="InterPro" id="IPR038461">
    <property type="entry name" value="Schlafen_AlbA_2_dom_sf"/>
</dbReference>
<dbReference type="Gene3D" id="3.30.950.30">
    <property type="entry name" value="Schlafen, AAA domain"/>
    <property type="match status" value="1"/>
</dbReference>
<proteinExistence type="predicted"/>
<sequence length="477" mass="53165">MSAESVISRKELEELLKEPESASLECKEAKGGYSVRSLGKYCSAIANAGGGCMLLGVTNKAPHEPVGTKAFPRLEIPEAEATLANDLSPVIRIKISEHMLDEGRVVAIEIPSRAKGQVIRYNEFPYMKTGNQTRKMTDQELARILTETTPHWLDETCLSDQSGEEVMGLLDVKSFYEMIGKPMPQNRSSVMERLSSEGIVSPAHASEKFSISRMGVLLLANSIKKCSSEMAVKRFEIIGYKPNAKAEEIVFNYCCDRGYAVGFEDMVNAAMEQLAAQAEYADGEAMEMAPRLAVRELLANAIIHQDFENKDRVVLKIFGDIAVLINPGVSLVKVDFMMQDSESRNAGMLNLMRKFKLAEHATSGIVKIIASVEQSKSAPPKFRFTDSSTHVEISRLAEYGKMSWSEMKIAAYQHCLLQNARKAMMTNASLRERFNLDDEAGIEITQLLKELVKEKKIKRSEERPGSRRHVGYVPHWA</sequence>